<dbReference type="RefSeq" id="WP_283487104.1">
    <property type="nucleotide sequence ID" value="NZ_CP125947.1"/>
</dbReference>
<dbReference type="InterPro" id="IPR029044">
    <property type="entry name" value="Nucleotide-diphossugar_trans"/>
</dbReference>
<dbReference type="Pfam" id="PF00535">
    <property type="entry name" value="Glycos_transf_2"/>
    <property type="match status" value="2"/>
</dbReference>
<dbReference type="CDD" id="cd04186">
    <property type="entry name" value="GT_2_like_c"/>
    <property type="match status" value="1"/>
</dbReference>
<organism evidence="2 3">
    <name type="scientific">Comamonas resistens</name>
    <dbReference type="NCBI Taxonomy" id="3046670"/>
    <lineage>
        <taxon>Bacteria</taxon>
        <taxon>Pseudomonadati</taxon>
        <taxon>Pseudomonadota</taxon>
        <taxon>Betaproteobacteria</taxon>
        <taxon>Burkholderiales</taxon>
        <taxon>Comamonadaceae</taxon>
        <taxon>Comamonas</taxon>
    </lineage>
</organism>
<dbReference type="EC" id="2.4.-.-" evidence="2"/>
<dbReference type="GO" id="GO:0016757">
    <property type="term" value="F:glycosyltransferase activity"/>
    <property type="evidence" value="ECO:0007669"/>
    <property type="project" value="UniProtKB-KW"/>
</dbReference>
<dbReference type="EMBL" id="CP125947">
    <property type="protein sequence ID" value="WHS66011.1"/>
    <property type="molecule type" value="Genomic_DNA"/>
</dbReference>
<reference evidence="2 3" key="1">
    <citation type="submission" date="2023-05" db="EMBL/GenBank/DDBJ databases">
        <authorList>
            <person name="Yin Y."/>
            <person name="Lu Z."/>
        </authorList>
    </citation>
    <scope>NUCLEOTIDE SEQUENCE [LARGE SCALE GENOMIC DNA]</scope>
    <source>
        <strain evidence="2 3">ZM22</strain>
    </source>
</reference>
<dbReference type="Proteomes" id="UP001240697">
    <property type="component" value="Chromosome"/>
</dbReference>
<dbReference type="CDD" id="cd04184">
    <property type="entry name" value="GT2_RfbC_Mx_like"/>
    <property type="match status" value="1"/>
</dbReference>
<feature type="domain" description="Glycosyltransferase 2-like" evidence="1">
    <location>
        <begin position="488"/>
        <end position="668"/>
    </location>
</feature>
<gene>
    <name evidence="2" type="ORF">QMY55_02310</name>
</gene>
<dbReference type="InterPro" id="IPR001173">
    <property type="entry name" value="Glyco_trans_2-like"/>
</dbReference>
<accession>A0ABY8SUU6</accession>
<keyword evidence="2" id="KW-0808">Transferase</keyword>
<keyword evidence="3" id="KW-1185">Reference proteome</keyword>
<sequence length="765" mass="86023">MNQKQMTAPLISIVMATYNTAPTYLAQAIESVLEQDYPHWELCIADDASPSQAVHDVLQQYAAKDDRIRLVLRKENGRVSAALNSALELATGEWIAVLDHDDLLSFDALRWVADAISRHPDIRLIHTDEDKLNSQGEHCSPMSKPAWNRAFFRSHGTVFHLGVHHAQLVRKIGGFRIGMEGSHGYDLALRCLDHIVDEQIHHIPRVLYHWRMPSPATVQTTDDYAQWIKKFDTLDDVGRDSIRSSIAALSRKPLISILLAIDESDPAHTHLAHSIASIKSQLYPHWELCQIDTACLHTAAALNQALAQAHGEWAVLLRAQDTLSEDALFRFAEAIDMHSNAELLYADEDKIDGKGFRLAHWFKCNWNRDLFYSQNLIGRSAAYRVSLLRELGGFNAGCAEAYDYDLALRYLERIDEKQIVHIPRVLYHERLPEDMSSGEASNIPVFTEAGVQALNAHLLRRGIDAQAELSDHGYRVRYALPDSKPLASIIIPTRNAVDLVKKCIESIESKTTYHNYEIILVDNGSDDPLSLSYFTELARKPGLRVLKDARPFNYSALNNAASKVACGDILVLLNNDVEVITPNWLDELVSIALQPGVGAVSGKLLYPDETVQHAGIVLADDSHMLVGQVFRNFSHMHPGYAGWACLMRGYSALIGACLAMKKSIYDEVRGLNEEDLIVGLNDIDLCLRFIEKGYRNVWTPNALLYHHESASRGLDCTPEKLIRLQREIAYIRRRWGKFFEAGDPAYSPNLTAHKENMSLAWPPRI</sequence>
<keyword evidence="2" id="KW-0328">Glycosyltransferase</keyword>
<dbReference type="SUPFAM" id="SSF53448">
    <property type="entry name" value="Nucleotide-diphospho-sugar transferases"/>
    <property type="match status" value="3"/>
</dbReference>
<evidence type="ECO:0000259" key="1">
    <source>
        <dbReference type="Pfam" id="PF00535"/>
    </source>
</evidence>
<name>A0ABY8SUU6_9BURK</name>
<feature type="domain" description="Glycosyltransferase 2-like" evidence="1">
    <location>
        <begin position="12"/>
        <end position="121"/>
    </location>
</feature>
<dbReference type="InterPro" id="IPR050834">
    <property type="entry name" value="Glycosyltransf_2"/>
</dbReference>
<dbReference type="PANTHER" id="PTHR43685:SF2">
    <property type="entry name" value="GLYCOSYLTRANSFERASE 2-LIKE DOMAIN-CONTAINING PROTEIN"/>
    <property type="match status" value="1"/>
</dbReference>
<dbReference type="PANTHER" id="PTHR43685">
    <property type="entry name" value="GLYCOSYLTRANSFERASE"/>
    <property type="match status" value="1"/>
</dbReference>
<dbReference type="Gene3D" id="3.90.550.10">
    <property type="entry name" value="Spore Coat Polysaccharide Biosynthesis Protein SpsA, Chain A"/>
    <property type="match status" value="3"/>
</dbReference>
<protein>
    <submittedName>
        <fullName evidence="2">Glycosyltransferase</fullName>
        <ecNumber evidence="2">2.4.-.-</ecNumber>
    </submittedName>
</protein>
<proteinExistence type="predicted"/>
<evidence type="ECO:0000313" key="2">
    <source>
        <dbReference type="EMBL" id="WHS66011.1"/>
    </source>
</evidence>
<evidence type="ECO:0000313" key="3">
    <source>
        <dbReference type="Proteomes" id="UP001240697"/>
    </source>
</evidence>